<evidence type="ECO:0000313" key="4">
    <source>
        <dbReference type="Proteomes" id="UP000001555"/>
    </source>
</evidence>
<dbReference type="InParanoid" id="B7P7W1"/>
<organism>
    <name type="scientific">Ixodes scapularis</name>
    <name type="common">Black-legged tick</name>
    <name type="synonym">Deer tick</name>
    <dbReference type="NCBI Taxonomy" id="6945"/>
    <lineage>
        <taxon>Eukaryota</taxon>
        <taxon>Metazoa</taxon>
        <taxon>Ecdysozoa</taxon>
        <taxon>Arthropoda</taxon>
        <taxon>Chelicerata</taxon>
        <taxon>Arachnida</taxon>
        <taxon>Acari</taxon>
        <taxon>Parasitiformes</taxon>
        <taxon>Ixodida</taxon>
        <taxon>Ixodoidea</taxon>
        <taxon>Ixodidae</taxon>
        <taxon>Ixodinae</taxon>
        <taxon>Ixodes</taxon>
    </lineage>
</organism>
<keyword evidence="5" id="KW-1267">Proteomics identification</keyword>
<feature type="compositionally biased region" description="Basic residues" evidence="1">
    <location>
        <begin position="169"/>
        <end position="178"/>
    </location>
</feature>
<dbReference type="OrthoDB" id="10438832at2759"/>
<dbReference type="AlphaFoldDB" id="B7P7W1"/>
<protein>
    <submittedName>
        <fullName evidence="2 3">Uncharacterized protein</fullName>
    </submittedName>
</protein>
<sequence>MRGRVSMDLKGEEGHVTLNLSLSEEEYKSDDQMTYLTTTRERIGSPVACSLRFTSSSSHSQALSVLRVEVFLMNVLKRMRYITIFKNVLFGRRARQVVLNVYARLRLEHPKASYRDIVKQTTYLTGIPHATIFRWKKIDDPYGSGKPPPVKRKRRKKDPSANPENGVKKAPKAKRQKKAAASDQPDGQGTANPGAPKKVQRRKKAAATGQPGEPGAPNPGPKKAPRKKMVRLDNQTNQPVPGPGGQPIQANKVQRKKPVRWEQPPTHVAPQSFEPVHYQPRQFARLEQQISQATAQSIDPVHCQRRPFVRMDHQPDPVNSGPPHDPGSSGGYESWTKLACDYIQLVYLDVTTKNSL</sequence>
<dbReference type="EMBL" id="DS653817">
    <property type="protein sequence ID" value="EEC02683.1"/>
    <property type="molecule type" value="Genomic_DNA"/>
</dbReference>
<dbReference type="Proteomes" id="UP000001555">
    <property type="component" value="Unassembled WGS sequence"/>
</dbReference>
<dbReference type="EMBL" id="ABJB010206998">
    <property type="status" value="NOT_ANNOTATED_CDS"/>
    <property type="molecule type" value="Genomic_DNA"/>
</dbReference>
<name>B7P7W1_IXOSC</name>
<dbReference type="VEuPathDB" id="VectorBase:ISCP_004590"/>
<accession>B7P7W1</accession>
<dbReference type="HOGENOM" id="CLU_779097_0_0_1"/>
<evidence type="ECO:0000256" key="1">
    <source>
        <dbReference type="SAM" id="MobiDB-lite"/>
    </source>
</evidence>
<dbReference type="EnsemblMetazoa" id="ISCW002514-RA">
    <property type="protein sequence ID" value="ISCW002514-PA"/>
    <property type="gene ID" value="ISCW002514"/>
</dbReference>
<evidence type="ECO:0007829" key="5">
    <source>
        <dbReference type="PeptideAtlas" id="B7P7W1"/>
    </source>
</evidence>
<dbReference type="VEuPathDB" id="VectorBase:ISCI002514"/>
<keyword evidence="4" id="KW-1185">Reference proteome</keyword>
<reference evidence="2 4" key="1">
    <citation type="submission" date="2008-03" db="EMBL/GenBank/DDBJ databases">
        <title>Annotation of Ixodes scapularis.</title>
        <authorList>
            <consortium name="Ixodes scapularis Genome Project Consortium"/>
            <person name="Caler E."/>
            <person name="Hannick L.I."/>
            <person name="Bidwell S."/>
            <person name="Joardar V."/>
            <person name="Thiagarajan M."/>
            <person name="Amedeo P."/>
            <person name="Galinsky K.J."/>
            <person name="Schobel S."/>
            <person name="Inman J."/>
            <person name="Hostetler J."/>
            <person name="Miller J."/>
            <person name="Hammond M."/>
            <person name="Megy K."/>
            <person name="Lawson D."/>
            <person name="Kodira C."/>
            <person name="Sutton G."/>
            <person name="Meyer J."/>
            <person name="Hill C.A."/>
            <person name="Birren B."/>
            <person name="Nene V."/>
            <person name="Collins F."/>
            <person name="Alarcon-Chaidez F."/>
            <person name="Wikel S."/>
            <person name="Strausberg R."/>
        </authorList>
    </citation>
    <scope>NUCLEOTIDE SEQUENCE [LARGE SCALE GENOMIC DNA]</scope>
    <source>
        <strain evidence="4">Wikel</strain>
        <strain evidence="2">Wikel colony</strain>
    </source>
</reference>
<feature type="region of interest" description="Disordered" evidence="1">
    <location>
        <begin position="312"/>
        <end position="332"/>
    </location>
</feature>
<proteinExistence type="evidence at protein level"/>
<dbReference type="VEuPathDB" id="VectorBase:ISCW002514"/>
<gene>
    <name evidence="2" type="ORF">IscW_ISCW002514</name>
</gene>
<feature type="region of interest" description="Disordered" evidence="1">
    <location>
        <begin position="138"/>
        <end position="274"/>
    </location>
</feature>
<evidence type="ECO:0000313" key="2">
    <source>
        <dbReference type="EMBL" id="EEC02683.1"/>
    </source>
</evidence>
<dbReference type="PaxDb" id="6945-B7P7W1"/>
<reference evidence="3" key="2">
    <citation type="submission" date="2020-05" db="UniProtKB">
        <authorList>
            <consortium name="EnsemblMetazoa"/>
        </authorList>
    </citation>
    <scope>IDENTIFICATION</scope>
    <source>
        <strain evidence="3">wikel</strain>
    </source>
</reference>
<evidence type="ECO:0000313" key="3">
    <source>
        <dbReference type="EnsemblMetazoa" id="ISCW002514-PA"/>
    </source>
</evidence>
<dbReference type="EMBL" id="ABJB010876440">
    <property type="status" value="NOT_ANNOTATED_CDS"/>
    <property type="molecule type" value="Genomic_DNA"/>
</dbReference>
<dbReference type="EMBL" id="ABJB010366015">
    <property type="status" value="NOT_ANNOTATED_CDS"/>
    <property type="molecule type" value="Genomic_DNA"/>
</dbReference>